<dbReference type="Proteomes" id="UP000178197">
    <property type="component" value="Unassembled WGS sequence"/>
</dbReference>
<dbReference type="InterPro" id="IPR005883">
    <property type="entry name" value="PilM"/>
</dbReference>
<dbReference type="InterPro" id="IPR043129">
    <property type="entry name" value="ATPase_NBD"/>
</dbReference>
<dbReference type="Gene3D" id="3.30.1490.300">
    <property type="match status" value="1"/>
</dbReference>
<evidence type="ECO:0000313" key="2">
    <source>
        <dbReference type="Proteomes" id="UP000178197"/>
    </source>
</evidence>
<dbReference type="Pfam" id="PF11104">
    <property type="entry name" value="PilM_2"/>
    <property type="match status" value="2"/>
</dbReference>
<gene>
    <name evidence="1" type="ORF">A3C71_02145</name>
</gene>
<proteinExistence type="predicted"/>
<dbReference type="Gene3D" id="3.30.420.40">
    <property type="match status" value="2"/>
</dbReference>
<dbReference type="SUPFAM" id="SSF53067">
    <property type="entry name" value="Actin-like ATPase domain"/>
    <property type="match status" value="2"/>
</dbReference>
<evidence type="ECO:0000313" key="1">
    <source>
        <dbReference type="EMBL" id="OGN13599.1"/>
    </source>
</evidence>
<dbReference type="InterPro" id="IPR050696">
    <property type="entry name" value="FtsA/MreB"/>
</dbReference>
<dbReference type="PIRSF" id="PIRSF019169">
    <property type="entry name" value="PilM"/>
    <property type="match status" value="1"/>
</dbReference>
<dbReference type="EMBL" id="MGJT01000004">
    <property type="protein sequence ID" value="OGN13599.1"/>
    <property type="molecule type" value="Genomic_DNA"/>
</dbReference>
<sequence>MSITSFFKFGSRSSLGVDIGTSAIKIVELTREGGRFKLLNYGIFQLENQEEAIQTNQKITKLPDQAIIWGIKEVIKRAKLGSNNAVASIPSFSTFSTVISLPYLSEKDLAKTIPFEAKKYIPLPLSDVIIDWSIINSASLNQPTASNSPPSVTGSSPRSVLTVEVFLAAVPKHEAERYKKIANGAGLNLTALELENIGLIRSLVGNDQSPLTIVNIGGRSTSILVVDKGHERIGHTYELGGFEITKSIAKAMGVSLARAEELKKTVGLGSDGVKVVSEAMLSLIDMMVFETKKTISSYETAKSTKVQKVILVGGLANMPQFIEYFKNKLGMDVSLGNPFARLVYPKEIGALTAELGPVFSIAIGLAMRGA</sequence>
<dbReference type="PANTHER" id="PTHR32432:SF3">
    <property type="entry name" value="ETHANOLAMINE UTILIZATION PROTEIN EUTJ"/>
    <property type="match status" value="1"/>
</dbReference>
<dbReference type="AlphaFoldDB" id="A0A1F8FMR3"/>
<dbReference type="CDD" id="cd24049">
    <property type="entry name" value="ASKHA_NBD_PilM"/>
    <property type="match status" value="1"/>
</dbReference>
<name>A0A1F8FMR3_9BACT</name>
<comment type="caution">
    <text evidence="1">The sequence shown here is derived from an EMBL/GenBank/DDBJ whole genome shotgun (WGS) entry which is preliminary data.</text>
</comment>
<accession>A0A1F8FMR3</accession>
<reference evidence="1 2" key="1">
    <citation type="journal article" date="2016" name="Nat. Commun.">
        <title>Thousands of microbial genomes shed light on interconnected biogeochemical processes in an aquifer system.</title>
        <authorList>
            <person name="Anantharaman K."/>
            <person name="Brown C.T."/>
            <person name="Hug L.A."/>
            <person name="Sharon I."/>
            <person name="Castelle C.J."/>
            <person name="Probst A.J."/>
            <person name="Thomas B.C."/>
            <person name="Singh A."/>
            <person name="Wilkins M.J."/>
            <person name="Karaoz U."/>
            <person name="Brodie E.L."/>
            <person name="Williams K.H."/>
            <person name="Hubbard S.S."/>
            <person name="Banfield J.F."/>
        </authorList>
    </citation>
    <scope>NUCLEOTIDE SEQUENCE [LARGE SCALE GENOMIC DNA]</scope>
</reference>
<organism evidence="1 2">
    <name type="scientific">Candidatus Yanofskybacteria bacterium RIFCSPHIGHO2_02_FULL_43_15c</name>
    <dbReference type="NCBI Taxonomy" id="1802679"/>
    <lineage>
        <taxon>Bacteria</taxon>
        <taxon>Candidatus Yanofskyibacteriota</taxon>
    </lineage>
</organism>
<dbReference type="NCBIfam" id="TIGR01175">
    <property type="entry name" value="pilM"/>
    <property type="match status" value="1"/>
</dbReference>
<protein>
    <recommendedName>
        <fullName evidence="3">SHS2 domain-containing protein</fullName>
    </recommendedName>
</protein>
<dbReference type="PANTHER" id="PTHR32432">
    <property type="entry name" value="CELL DIVISION PROTEIN FTSA-RELATED"/>
    <property type="match status" value="1"/>
</dbReference>
<evidence type="ECO:0008006" key="3">
    <source>
        <dbReference type="Google" id="ProtNLM"/>
    </source>
</evidence>